<dbReference type="GO" id="GO:0006606">
    <property type="term" value="P:protein import into nucleus"/>
    <property type="evidence" value="ECO:0007669"/>
    <property type="project" value="InterPro"/>
</dbReference>
<feature type="compositionally biased region" description="Acidic residues" evidence="13">
    <location>
        <begin position="238"/>
        <end position="249"/>
    </location>
</feature>
<feature type="region of interest" description="Disordered" evidence="13">
    <location>
        <begin position="560"/>
        <end position="587"/>
    </location>
</feature>
<dbReference type="SUPFAM" id="SSF48371">
    <property type="entry name" value="ARM repeat"/>
    <property type="match status" value="1"/>
</dbReference>
<keyword evidence="4" id="KW-0963">Cytoplasm</keyword>
<evidence type="ECO:0000256" key="13">
    <source>
        <dbReference type="SAM" id="MobiDB-lite"/>
    </source>
</evidence>
<dbReference type="Proteomes" id="UP000575029">
    <property type="component" value="Unassembled WGS sequence"/>
</dbReference>
<feature type="domain" description="Importin subunit beta-1/Transportin-1-like TPR repeats" evidence="14">
    <location>
        <begin position="362"/>
        <end position="503"/>
    </location>
</feature>
<dbReference type="Pfam" id="PF25574">
    <property type="entry name" value="TPR_IMB1"/>
    <property type="match status" value="1"/>
</dbReference>
<feature type="non-terminal residue" evidence="15">
    <location>
        <position position="1"/>
    </location>
</feature>
<dbReference type="GO" id="GO:0031981">
    <property type="term" value="C:nuclear lumen"/>
    <property type="evidence" value="ECO:0007669"/>
    <property type="project" value="UniProtKB-ARBA"/>
</dbReference>
<evidence type="ECO:0000256" key="7">
    <source>
        <dbReference type="ARBA" id="ARBA00022990"/>
    </source>
</evidence>
<dbReference type="Pfam" id="PF02985">
    <property type="entry name" value="HEAT"/>
    <property type="match status" value="1"/>
</dbReference>
<keyword evidence="16" id="KW-1185">Reference proteome</keyword>
<dbReference type="InterPro" id="IPR040122">
    <property type="entry name" value="Importin_beta"/>
</dbReference>
<proteinExistence type="inferred from homology"/>
<dbReference type="Pfam" id="PF13513">
    <property type="entry name" value="HEAT_EZ"/>
    <property type="match status" value="1"/>
</dbReference>
<comment type="similarity">
    <text evidence="9">Belongs to the importin beta family. Importin beta-2 subfamily.</text>
</comment>
<evidence type="ECO:0000259" key="14">
    <source>
        <dbReference type="Pfam" id="PF25574"/>
    </source>
</evidence>
<keyword evidence="7" id="KW-0007">Acetylation</keyword>
<gene>
    <name evidence="15" type="primary">Tnpo2</name>
    <name evidence="15" type="ORF">GRAPIC_R02876</name>
</gene>
<dbReference type="Gene3D" id="1.25.10.10">
    <property type="entry name" value="Leucine-rich Repeat Variant"/>
    <property type="match status" value="2"/>
</dbReference>
<evidence type="ECO:0000256" key="6">
    <source>
        <dbReference type="ARBA" id="ARBA00022927"/>
    </source>
</evidence>
<evidence type="ECO:0000256" key="2">
    <source>
        <dbReference type="ARBA" id="ARBA00004496"/>
    </source>
</evidence>
<dbReference type="AlphaFoldDB" id="A0A7K6DXP4"/>
<evidence type="ECO:0000256" key="9">
    <source>
        <dbReference type="ARBA" id="ARBA00038423"/>
    </source>
</evidence>
<evidence type="ECO:0000313" key="15">
    <source>
        <dbReference type="EMBL" id="NWV30788.1"/>
    </source>
</evidence>
<evidence type="ECO:0000256" key="1">
    <source>
        <dbReference type="ARBA" id="ARBA00004123"/>
    </source>
</evidence>
<protein>
    <recommendedName>
        <fullName evidence="10">Transportin-1</fullName>
    </recommendedName>
    <alternativeName>
        <fullName evidence="11">Importin beta-2</fullName>
    </alternativeName>
    <alternativeName>
        <fullName evidence="12">Karyopherin beta-2</fullName>
    </alternativeName>
</protein>
<evidence type="ECO:0000256" key="11">
    <source>
        <dbReference type="ARBA" id="ARBA00076938"/>
    </source>
</evidence>
<dbReference type="EMBL" id="VZRM01000317">
    <property type="protein sequence ID" value="NWV30788.1"/>
    <property type="molecule type" value="Genomic_DNA"/>
</dbReference>
<evidence type="ECO:0000256" key="12">
    <source>
        <dbReference type="ARBA" id="ARBA00080641"/>
    </source>
</evidence>
<sequence length="796" mass="89290">QGAFGALQKICEDSSELLDSDALNRPLNVMIPKFLQFFKHCSPKIRSHAIACVNQFIMDRAQALMENIDTFIEHLFALAVDEDPEVRKNVCRALVMLLEVRIDRLIPHMYSIIQVSPARFGAWFGGSPRPGELTCAPHAQYMLQRTQDSDENVALEACEFWLTLAEQPICKDVLTAHLVELIPILVHGMRYSEIDIILLKGDVEEDEAIPDSEQDIKPRFHKSRTVTLAHEEQRGGDGDGDGDDEDDDDTLSDWNLRKCSAAALDVLANVFREELLPHLLPLLKELLFHLEWVVKESGILVLGAIAEGCMQGMVPYLPELIPHLIRCLADRKALVRSIACWTLSRYAHWVVAQPPELYLKPLMTELLQRILDSNKRVQEAACSAFATLEEEACTELVPYLSFILDTLVFAFGKYQHKNLLILYDAIGTLADSVGHHLNQPEYIQKLMPPLIQKWNELKDEDKDLFPLLECLSSVATALQSGFLPYCEPVYQRCVTLVQKTLAQAMMYNQHPEQYEAPDKDFMIVALDLLSGLAEGLGGHVEQLVARSNIMTLLFQCMQVRGDPPEPPDPPSSPVPSPVPSPAQDTMPEVRQSSFALLGDLTKACFVHVKPCIAEFMPILGTNLNPEFISVSAEPTKPPLSPLCTPGAEMQPYVPMVLNNLVEIINRPNTPKTLLENTAITIGRLGFVCPQEVAPMLQQFIRPWCTSLRNIRDNEEKDSAFRGICVMIGVNPGGVVQDFIFFCDAVASWVSPKDDLRDMFYKILHGFKAQVGEENWQQFSEQIPPLLKDRLAAFYGV</sequence>
<feature type="region of interest" description="Disordered" evidence="13">
    <location>
        <begin position="227"/>
        <end position="249"/>
    </location>
</feature>
<evidence type="ECO:0000256" key="5">
    <source>
        <dbReference type="ARBA" id="ARBA00022737"/>
    </source>
</evidence>
<evidence type="ECO:0000256" key="4">
    <source>
        <dbReference type="ARBA" id="ARBA00022490"/>
    </source>
</evidence>
<evidence type="ECO:0000256" key="8">
    <source>
        <dbReference type="ARBA" id="ARBA00023242"/>
    </source>
</evidence>
<dbReference type="FunFam" id="1.25.10.10:FF:000028">
    <property type="entry name" value="Transportin-1 isoform 1"/>
    <property type="match status" value="1"/>
</dbReference>
<keyword evidence="3" id="KW-0813">Transport</keyword>
<dbReference type="InterPro" id="IPR016024">
    <property type="entry name" value="ARM-type_fold"/>
</dbReference>
<evidence type="ECO:0000256" key="3">
    <source>
        <dbReference type="ARBA" id="ARBA00022448"/>
    </source>
</evidence>
<dbReference type="InterPro" id="IPR011989">
    <property type="entry name" value="ARM-like"/>
</dbReference>
<keyword evidence="8" id="KW-0539">Nucleus</keyword>
<dbReference type="InterPro" id="IPR000357">
    <property type="entry name" value="HEAT"/>
</dbReference>
<feature type="compositionally biased region" description="Pro residues" evidence="13">
    <location>
        <begin position="564"/>
        <end position="580"/>
    </location>
</feature>
<dbReference type="InterPro" id="IPR058584">
    <property type="entry name" value="IMB1_TNPO1-like_TPR"/>
</dbReference>
<dbReference type="PANTHER" id="PTHR10527">
    <property type="entry name" value="IMPORTIN BETA"/>
    <property type="match status" value="1"/>
</dbReference>
<comment type="subcellular location">
    <subcellularLocation>
        <location evidence="2">Cytoplasm</location>
    </subcellularLocation>
    <subcellularLocation>
        <location evidence="1">Nucleus</location>
    </subcellularLocation>
</comment>
<evidence type="ECO:0000256" key="10">
    <source>
        <dbReference type="ARBA" id="ARBA00067327"/>
    </source>
</evidence>
<comment type="caution">
    <text evidence="15">The sequence shown here is derived from an EMBL/GenBank/DDBJ whole genome shotgun (WGS) entry which is preliminary data.</text>
</comment>
<keyword evidence="6" id="KW-0653">Protein transport</keyword>
<dbReference type="GO" id="GO:0005737">
    <property type="term" value="C:cytoplasm"/>
    <property type="evidence" value="ECO:0007669"/>
    <property type="project" value="UniProtKB-SubCell"/>
</dbReference>
<organism evidence="15 16">
    <name type="scientific">Grantiella picta</name>
    <dbReference type="NCBI Taxonomy" id="266360"/>
    <lineage>
        <taxon>Eukaryota</taxon>
        <taxon>Metazoa</taxon>
        <taxon>Chordata</taxon>
        <taxon>Craniata</taxon>
        <taxon>Vertebrata</taxon>
        <taxon>Euteleostomi</taxon>
        <taxon>Archelosauria</taxon>
        <taxon>Archosauria</taxon>
        <taxon>Dinosauria</taxon>
        <taxon>Saurischia</taxon>
        <taxon>Theropoda</taxon>
        <taxon>Coelurosauria</taxon>
        <taxon>Aves</taxon>
        <taxon>Neognathae</taxon>
        <taxon>Neoaves</taxon>
        <taxon>Telluraves</taxon>
        <taxon>Australaves</taxon>
        <taxon>Passeriformes</taxon>
        <taxon>Meliphagoidea</taxon>
        <taxon>Meliphagidae</taxon>
        <taxon>Grantiella</taxon>
    </lineage>
</organism>
<name>A0A7K6DXP4_9PASS</name>
<feature type="non-terminal residue" evidence="15">
    <location>
        <position position="796"/>
    </location>
</feature>
<evidence type="ECO:0000313" key="16">
    <source>
        <dbReference type="Proteomes" id="UP000575029"/>
    </source>
</evidence>
<accession>A0A7K6DXP4</accession>
<keyword evidence="5" id="KW-0677">Repeat</keyword>
<reference evidence="15 16" key="1">
    <citation type="submission" date="2019-09" db="EMBL/GenBank/DDBJ databases">
        <title>Bird 10,000 Genomes (B10K) Project - Family phase.</title>
        <authorList>
            <person name="Zhang G."/>
        </authorList>
    </citation>
    <scope>NUCLEOTIDE SEQUENCE [LARGE SCALE GENOMIC DNA]</scope>
    <source>
        <strain evidence="15">B10K-DU-029-50</strain>
        <tissue evidence="15">Heart</tissue>
    </source>
</reference>